<dbReference type="Pfam" id="PF13520">
    <property type="entry name" value="AA_permease_2"/>
    <property type="match status" value="1"/>
</dbReference>
<dbReference type="GeneID" id="173650"/>
<dbReference type="PIR" id="E88087">
    <property type="entry name" value="E88087"/>
</dbReference>
<evidence type="ECO:0000256" key="2">
    <source>
        <dbReference type="ARBA" id="ARBA00022692"/>
    </source>
</evidence>
<proteinExistence type="predicted"/>
<feature type="transmembrane region" description="Helical" evidence="5">
    <location>
        <begin position="391"/>
        <end position="410"/>
    </location>
</feature>
<dbReference type="eggNOG" id="KOG1286">
    <property type="taxonomic scope" value="Eukaryota"/>
</dbReference>
<evidence type="ECO:0000259" key="6">
    <source>
        <dbReference type="Pfam" id="PF13906"/>
    </source>
</evidence>
<dbReference type="GO" id="GO:0006865">
    <property type="term" value="P:amino acid transport"/>
    <property type="evidence" value="ECO:0000318"/>
    <property type="project" value="GO_Central"/>
</dbReference>
<dbReference type="CTD" id="173650"/>
<organism evidence="7 8">
    <name type="scientific">Caenorhabditis elegans</name>
    <dbReference type="NCBI Taxonomy" id="6239"/>
    <lineage>
        <taxon>Eukaryota</taxon>
        <taxon>Metazoa</taxon>
        <taxon>Ecdysozoa</taxon>
        <taxon>Nematoda</taxon>
        <taxon>Chromadorea</taxon>
        <taxon>Rhabditida</taxon>
        <taxon>Rhabditina</taxon>
        <taxon>Rhabditomorpha</taxon>
        <taxon>Rhabditoidea</taxon>
        <taxon>Rhabditidae</taxon>
        <taxon>Peloderinae</taxon>
        <taxon>Caenorhabditis</taxon>
    </lineage>
</organism>
<keyword evidence="4 5" id="KW-0472">Membrane</keyword>
<dbReference type="OMA" id="LMFGWAP"/>
<feature type="domain" description="Cationic amino acid transporter C-terminal" evidence="6">
    <location>
        <begin position="507"/>
        <end position="557"/>
    </location>
</feature>
<dbReference type="GO" id="GO:0005886">
    <property type="term" value="C:plasma membrane"/>
    <property type="evidence" value="ECO:0000318"/>
    <property type="project" value="GO_Central"/>
</dbReference>
<dbReference type="PIRSF" id="PIRSF006060">
    <property type="entry name" value="AA_transporter"/>
    <property type="match status" value="1"/>
</dbReference>
<name>O17167_CAEEL</name>
<dbReference type="Gene3D" id="1.20.1740.10">
    <property type="entry name" value="Amino acid/polyamine transporter I"/>
    <property type="match status" value="1"/>
</dbReference>
<evidence type="ECO:0000256" key="4">
    <source>
        <dbReference type="ARBA" id="ARBA00023136"/>
    </source>
</evidence>
<dbReference type="HOGENOM" id="CLU_007946_15_7_1"/>
<evidence type="ECO:0000313" key="8">
    <source>
        <dbReference type="Proteomes" id="UP000001940"/>
    </source>
</evidence>
<evidence type="ECO:0000256" key="1">
    <source>
        <dbReference type="ARBA" id="ARBA00004141"/>
    </source>
</evidence>
<dbReference type="Bgee" id="WBGene00015197">
    <property type="expression patterns" value="Expressed in adult organism and 2 other cell types or tissues"/>
</dbReference>
<dbReference type="Proteomes" id="UP000001940">
    <property type="component" value="Chromosome II"/>
</dbReference>
<feature type="transmembrane region" description="Helical" evidence="5">
    <location>
        <begin position="443"/>
        <end position="463"/>
    </location>
</feature>
<feature type="transmembrane region" description="Helical" evidence="5">
    <location>
        <begin position="314"/>
        <end position="343"/>
    </location>
</feature>
<feature type="transmembrane region" description="Helical" evidence="5">
    <location>
        <begin position="225"/>
        <end position="247"/>
    </location>
</feature>
<dbReference type="FunCoup" id="O17167">
    <property type="interactions" value="508"/>
</dbReference>
<feature type="transmembrane region" description="Helical" evidence="5">
    <location>
        <begin position="364"/>
        <end position="385"/>
    </location>
</feature>
<dbReference type="Pfam" id="PF13906">
    <property type="entry name" value="AA_permease_C"/>
    <property type="match status" value="1"/>
</dbReference>
<sequence length="585" mass="63941">MVSHVWQAITRKKRFEGDSHLDSNLRRCLGLMDITFLALGQMMGAGIYVLTGTVVRNQAGPSIIFSFALAGIAALLSAFSYAEFGARFPRAGSAYTYTYIGFGELWAFIVGWTIPLEYMIGNAAVARSWSAYFDNMLDNYIKNTTIGALGELSEPGGFFSTYPDILSFLLICLCACVIAVGPKVSANVNSSFVVLNIVVIFIVIVSGICYADFNNWTGTTSDGRSMFFPFGLTGTLTGAATCFFSYIGFEVLATAGEEVKSPHRTIPVATFLSIGVIMTLYILVSSTLTLMVPYDQVHTTAPFAEAFSARGCTTVMYIISIGALIGLTNNLVTGVFALPRAVYAMADDGLIFKWLAHVTSSTKVPLNAIVIFTLLNAIIALIFDIEALVEFLSIGTLFAYSFVSGSVLVLRYQSAPIDGDGKRMDNGGELSSWIPARNFWESLPAGTSISLGVAALIGSFFWLAFTFRTGFYEHWYGQISIGFNGLLIVLVMAFILGHQQNSLETSFKVPFVPFLPCLSLLVNVFMMAYLTTATWIRLFVWMGVGLLIYFSYGIRHSKEAKKLTTIADIRMSSTFPNKNNRITKT</sequence>
<dbReference type="PaxDb" id="6239-B0454.6"/>
<dbReference type="AlphaFoldDB" id="O17167"/>
<comment type="subcellular location">
    <subcellularLocation>
        <location evidence="1">Membrane</location>
        <topology evidence="1">Multi-pass membrane protein</topology>
    </subcellularLocation>
</comment>
<feature type="transmembrane region" description="Helical" evidence="5">
    <location>
        <begin position="94"/>
        <end position="114"/>
    </location>
</feature>
<dbReference type="OrthoDB" id="3900342at2759"/>
<feature type="transmembrane region" description="Helical" evidence="5">
    <location>
        <begin position="29"/>
        <end position="51"/>
    </location>
</feature>
<accession>O17167</accession>
<keyword evidence="3 5" id="KW-1133">Transmembrane helix</keyword>
<dbReference type="PANTHER" id="PTHR43243:SF18">
    <property type="entry name" value="CATIONIC AMINO ACID TRANSPORTER C-TERMINAL DOMAIN-CONTAINING PROTEIN"/>
    <property type="match status" value="1"/>
</dbReference>
<evidence type="ECO:0000313" key="9">
    <source>
        <dbReference type="WormBase" id="B0454.6"/>
    </source>
</evidence>
<evidence type="ECO:0000256" key="3">
    <source>
        <dbReference type="ARBA" id="ARBA00022989"/>
    </source>
</evidence>
<dbReference type="GO" id="GO:0015171">
    <property type="term" value="F:amino acid transmembrane transporter activity"/>
    <property type="evidence" value="ECO:0000318"/>
    <property type="project" value="GO_Central"/>
</dbReference>
<feature type="transmembrane region" description="Helical" evidence="5">
    <location>
        <begin position="475"/>
        <end position="497"/>
    </location>
</feature>
<feature type="transmembrane region" description="Helical" evidence="5">
    <location>
        <begin position="63"/>
        <end position="82"/>
    </location>
</feature>
<dbReference type="RefSeq" id="NP_494428.1">
    <property type="nucleotide sequence ID" value="NM_062027.7"/>
</dbReference>
<dbReference type="AGR" id="WB:WBGene00015197"/>
<dbReference type="EMBL" id="BX284602">
    <property type="protein sequence ID" value="CCD61972.1"/>
    <property type="molecule type" value="Genomic_DNA"/>
</dbReference>
<gene>
    <name evidence="7 9" type="ORF">B0454.6</name>
    <name evidence="7" type="ORF">CELE_B0454.6</name>
</gene>
<feature type="transmembrane region" description="Helical" evidence="5">
    <location>
        <begin position="165"/>
        <end position="181"/>
    </location>
</feature>
<protein>
    <submittedName>
        <fullName evidence="7">Cationic amino acid transporter C-terminal domain-containing protein</fullName>
    </submittedName>
</protein>
<dbReference type="InParanoid" id="O17167"/>
<dbReference type="InterPro" id="IPR002293">
    <property type="entry name" value="AA/rel_permease1"/>
</dbReference>
<evidence type="ECO:0000256" key="5">
    <source>
        <dbReference type="SAM" id="Phobius"/>
    </source>
</evidence>
<dbReference type="KEGG" id="cel:CELE_B0454.6"/>
<keyword evidence="8" id="KW-1185">Reference proteome</keyword>
<feature type="transmembrane region" description="Helical" evidence="5">
    <location>
        <begin position="509"/>
        <end position="529"/>
    </location>
</feature>
<feature type="transmembrane region" description="Helical" evidence="5">
    <location>
        <begin position="193"/>
        <end position="213"/>
    </location>
</feature>
<keyword evidence="2 5" id="KW-0812">Transmembrane</keyword>
<dbReference type="SMR" id="O17167"/>
<reference evidence="7 8" key="1">
    <citation type="journal article" date="1998" name="Science">
        <title>Genome sequence of the nematode C. elegans: a platform for investigating biology.</title>
        <authorList>
            <consortium name="The C. elegans sequencing consortium"/>
            <person name="Sulson J.E."/>
            <person name="Waterston R."/>
        </authorList>
    </citation>
    <scope>NUCLEOTIDE SEQUENCE [LARGE SCALE GENOMIC DNA]</scope>
    <source>
        <strain evidence="7 8">Bristol N2</strain>
    </source>
</reference>
<feature type="transmembrane region" description="Helical" evidence="5">
    <location>
        <begin position="535"/>
        <end position="554"/>
    </location>
</feature>
<dbReference type="UCSC" id="B0454.6">
    <property type="organism name" value="c. elegans"/>
</dbReference>
<dbReference type="PhylomeDB" id="O17167"/>
<evidence type="ECO:0000313" key="7">
    <source>
        <dbReference type="EMBL" id="CCD61972.1"/>
    </source>
</evidence>
<dbReference type="WormBase" id="B0454.6">
    <property type="protein sequence ID" value="CE07756"/>
    <property type="gene ID" value="WBGene00015197"/>
</dbReference>
<dbReference type="STRING" id="6239.B0454.6.1"/>
<dbReference type="PANTHER" id="PTHR43243">
    <property type="entry name" value="INNER MEMBRANE TRANSPORTER YGJI-RELATED"/>
    <property type="match status" value="1"/>
</dbReference>
<feature type="transmembrane region" description="Helical" evidence="5">
    <location>
        <begin position="268"/>
        <end position="294"/>
    </location>
</feature>
<dbReference type="InterPro" id="IPR029485">
    <property type="entry name" value="CAT_C"/>
</dbReference>